<protein>
    <recommendedName>
        <fullName evidence="2 7">DNA repair protein RecO</fullName>
    </recommendedName>
    <alternativeName>
        <fullName evidence="6 7">Recombination protein O</fullName>
    </alternativeName>
</protein>
<keyword evidence="3 7" id="KW-0227">DNA damage</keyword>
<dbReference type="InterPro" id="IPR003717">
    <property type="entry name" value="RecO"/>
</dbReference>
<evidence type="ECO:0000256" key="6">
    <source>
        <dbReference type="ARBA" id="ARBA00033409"/>
    </source>
</evidence>
<dbReference type="Pfam" id="PF11967">
    <property type="entry name" value="RecO_N"/>
    <property type="match status" value="1"/>
</dbReference>
<evidence type="ECO:0000259" key="8">
    <source>
        <dbReference type="Pfam" id="PF11967"/>
    </source>
</evidence>
<reference evidence="9 10" key="1">
    <citation type="submission" date="2019-08" db="EMBL/GenBank/DDBJ databases">
        <title>In-depth cultivation of the pig gut microbiome towards novel bacterial diversity and tailored functional studies.</title>
        <authorList>
            <person name="Wylensek D."/>
            <person name="Hitch T.C.A."/>
            <person name="Clavel T."/>
        </authorList>
    </citation>
    <scope>NUCLEOTIDE SEQUENCE [LARGE SCALE GENOMIC DNA]</scope>
    <source>
        <strain evidence="9 10">MUC/MUC-530-WT-4D</strain>
    </source>
</reference>
<sequence>MSQQVVLTGMVLTAMPIGEYDKRITILTKERGKITAFARGARRPNSQLLAATNPFSFGEFELFEGKTAYNLSKASIHNYFRDLTMDLEAVYYGFYFLEFAEYFCQENNDEKDMLKLLYQSLRALESSAYKNQLVKIVFELKALTVNGEGPDVFSCMHCHKTENLNIFSVKRGGTFCSTCGKLVPGMLISESTRYALQYIVSSSIERLYSFRLSDEVLVELTQIMKEYMDQYVHHRFKSMEILKQQKELWAMSTRENSAES</sequence>
<dbReference type="InterPro" id="IPR022572">
    <property type="entry name" value="DNA_rep/recomb_RecO_N"/>
</dbReference>
<evidence type="ECO:0000313" key="10">
    <source>
        <dbReference type="Proteomes" id="UP000474024"/>
    </source>
</evidence>
<name>A0A6L5YTR9_9FIRM</name>
<evidence type="ECO:0000256" key="7">
    <source>
        <dbReference type="HAMAP-Rule" id="MF_00201"/>
    </source>
</evidence>
<keyword evidence="4 7" id="KW-0233">DNA recombination</keyword>
<gene>
    <name evidence="7 9" type="primary">recO</name>
    <name evidence="9" type="ORF">FYJ75_09970</name>
</gene>
<dbReference type="GO" id="GO:0006302">
    <property type="term" value="P:double-strand break repair"/>
    <property type="evidence" value="ECO:0007669"/>
    <property type="project" value="TreeGrafter"/>
</dbReference>
<dbReference type="SUPFAM" id="SSF57863">
    <property type="entry name" value="ArfGap/RecO-like zinc finger"/>
    <property type="match status" value="1"/>
</dbReference>
<dbReference type="InterPro" id="IPR042242">
    <property type="entry name" value="RecO_C"/>
</dbReference>
<comment type="similarity">
    <text evidence="1 7">Belongs to the RecO family.</text>
</comment>
<dbReference type="HAMAP" id="MF_00201">
    <property type="entry name" value="RecO"/>
    <property type="match status" value="1"/>
</dbReference>
<dbReference type="SUPFAM" id="SSF50249">
    <property type="entry name" value="Nucleic acid-binding proteins"/>
    <property type="match status" value="1"/>
</dbReference>
<dbReference type="EMBL" id="VUNI01000017">
    <property type="protein sequence ID" value="MST75342.1"/>
    <property type="molecule type" value="Genomic_DNA"/>
</dbReference>
<evidence type="ECO:0000256" key="5">
    <source>
        <dbReference type="ARBA" id="ARBA00023204"/>
    </source>
</evidence>
<evidence type="ECO:0000256" key="2">
    <source>
        <dbReference type="ARBA" id="ARBA00021310"/>
    </source>
</evidence>
<proteinExistence type="inferred from homology"/>
<organism evidence="9 10">
    <name type="scientific">Roseburia porci</name>
    <dbReference type="NCBI Taxonomy" id="2605790"/>
    <lineage>
        <taxon>Bacteria</taxon>
        <taxon>Bacillati</taxon>
        <taxon>Bacillota</taxon>
        <taxon>Clostridia</taxon>
        <taxon>Lachnospirales</taxon>
        <taxon>Lachnospiraceae</taxon>
        <taxon>Roseburia</taxon>
    </lineage>
</organism>
<evidence type="ECO:0000256" key="4">
    <source>
        <dbReference type="ARBA" id="ARBA00023172"/>
    </source>
</evidence>
<dbReference type="PANTHER" id="PTHR33991">
    <property type="entry name" value="DNA REPAIR PROTEIN RECO"/>
    <property type="match status" value="1"/>
</dbReference>
<comment type="caution">
    <text evidence="9">The sequence shown here is derived from an EMBL/GenBank/DDBJ whole genome shotgun (WGS) entry which is preliminary data.</text>
</comment>
<evidence type="ECO:0000313" key="9">
    <source>
        <dbReference type="EMBL" id="MST75342.1"/>
    </source>
</evidence>
<dbReference type="Gene3D" id="1.20.1440.120">
    <property type="entry name" value="Recombination protein O, C-terminal domain"/>
    <property type="match status" value="1"/>
</dbReference>
<dbReference type="InterPro" id="IPR037278">
    <property type="entry name" value="ARFGAP/RecO"/>
</dbReference>
<dbReference type="InterPro" id="IPR012340">
    <property type="entry name" value="NA-bd_OB-fold"/>
</dbReference>
<keyword evidence="5 7" id="KW-0234">DNA repair</keyword>
<dbReference type="GO" id="GO:0043590">
    <property type="term" value="C:bacterial nucleoid"/>
    <property type="evidence" value="ECO:0007669"/>
    <property type="project" value="TreeGrafter"/>
</dbReference>
<dbReference type="RefSeq" id="WP_154430306.1">
    <property type="nucleotide sequence ID" value="NZ_VUNI01000017.1"/>
</dbReference>
<dbReference type="Gene3D" id="2.40.50.140">
    <property type="entry name" value="Nucleic acid-binding proteins"/>
    <property type="match status" value="1"/>
</dbReference>
<comment type="function">
    <text evidence="7">Involved in DNA repair and RecF pathway recombination.</text>
</comment>
<dbReference type="NCBIfam" id="TIGR00613">
    <property type="entry name" value="reco"/>
    <property type="match status" value="1"/>
</dbReference>
<accession>A0A6L5YTR9</accession>
<dbReference type="Pfam" id="PF02565">
    <property type="entry name" value="RecO_C"/>
    <property type="match status" value="1"/>
</dbReference>
<keyword evidence="10" id="KW-1185">Reference proteome</keyword>
<feature type="domain" description="DNA replication/recombination mediator RecO N-terminal" evidence="8">
    <location>
        <begin position="2"/>
        <end position="80"/>
    </location>
</feature>
<dbReference type="Proteomes" id="UP000474024">
    <property type="component" value="Unassembled WGS sequence"/>
</dbReference>
<evidence type="ECO:0000256" key="1">
    <source>
        <dbReference type="ARBA" id="ARBA00007452"/>
    </source>
</evidence>
<dbReference type="AlphaFoldDB" id="A0A6L5YTR9"/>
<dbReference type="PANTHER" id="PTHR33991:SF1">
    <property type="entry name" value="DNA REPAIR PROTEIN RECO"/>
    <property type="match status" value="1"/>
</dbReference>
<dbReference type="GO" id="GO:0006310">
    <property type="term" value="P:DNA recombination"/>
    <property type="evidence" value="ECO:0007669"/>
    <property type="project" value="UniProtKB-UniRule"/>
</dbReference>
<evidence type="ECO:0000256" key="3">
    <source>
        <dbReference type="ARBA" id="ARBA00022763"/>
    </source>
</evidence>